<evidence type="ECO:0000256" key="2">
    <source>
        <dbReference type="ARBA" id="ARBA00012722"/>
    </source>
</evidence>
<dbReference type="Proteomes" id="UP000886743">
    <property type="component" value="Unassembled WGS sequence"/>
</dbReference>
<dbReference type="CDD" id="cd00114">
    <property type="entry name" value="LIGANc"/>
    <property type="match status" value="1"/>
</dbReference>
<dbReference type="InterPro" id="IPR010994">
    <property type="entry name" value="RuvA_2-like"/>
</dbReference>
<reference evidence="17" key="1">
    <citation type="submission" date="2020-10" db="EMBL/GenBank/DDBJ databases">
        <authorList>
            <person name="Gilroy R."/>
        </authorList>
    </citation>
    <scope>NUCLEOTIDE SEQUENCE</scope>
    <source>
        <strain evidence="17">4920</strain>
    </source>
</reference>
<keyword evidence="6 15" id="KW-0479">Metal-binding</keyword>
<dbReference type="SUPFAM" id="SSF50249">
    <property type="entry name" value="Nucleic acid-binding proteins"/>
    <property type="match status" value="1"/>
</dbReference>
<keyword evidence="5 15" id="KW-0235">DNA replication</keyword>
<dbReference type="Pfam" id="PF03120">
    <property type="entry name" value="OB_DNA_ligase"/>
    <property type="match status" value="1"/>
</dbReference>
<evidence type="ECO:0000256" key="1">
    <source>
        <dbReference type="ARBA" id="ARBA00004067"/>
    </source>
</evidence>
<comment type="caution">
    <text evidence="17">The sequence shown here is derived from an EMBL/GenBank/DDBJ whole genome shotgun (WGS) entry which is preliminary data.</text>
</comment>
<reference evidence="17" key="2">
    <citation type="journal article" date="2021" name="PeerJ">
        <title>Extensive microbial diversity within the chicken gut microbiome revealed by metagenomics and culture.</title>
        <authorList>
            <person name="Gilroy R."/>
            <person name="Ravi A."/>
            <person name="Getino M."/>
            <person name="Pursley I."/>
            <person name="Horton D.L."/>
            <person name="Alikhan N.F."/>
            <person name="Baker D."/>
            <person name="Gharbi K."/>
            <person name="Hall N."/>
            <person name="Watson M."/>
            <person name="Adriaenssens E.M."/>
            <person name="Foster-Nyarko E."/>
            <person name="Jarju S."/>
            <person name="Secka A."/>
            <person name="Antonio M."/>
            <person name="Oren A."/>
            <person name="Chaudhuri R.R."/>
            <person name="La Ragione R."/>
            <person name="Hildebrand F."/>
            <person name="Pallen M.J."/>
        </authorList>
    </citation>
    <scope>NUCLEOTIDE SEQUENCE</scope>
    <source>
        <strain evidence="17">4920</strain>
    </source>
</reference>
<dbReference type="Pfam" id="PF00533">
    <property type="entry name" value="BRCT"/>
    <property type="match status" value="1"/>
</dbReference>
<evidence type="ECO:0000256" key="7">
    <source>
        <dbReference type="ARBA" id="ARBA00022763"/>
    </source>
</evidence>
<dbReference type="Pfam" id="PF03119">
    <property type="entry name" value="DNA_ligase_ZBD"/>
    <property type="match status" value="1"/>
</dbReference>
<keyword evidence="12 15" id="KW-0464">Manganese</keyword>
<dbReference type="InterPro" id="IPR001357">
    <property type="entry name" value="BRCT_dom"/>
</dbReference>
<dbReference type="SMART" id="SM00278">
    <property type="entry name" value="HhH1"/>
    <property type="match status" value="3"/>
</dbReference>
<protein>
    <recommendedName>
        <fullName evidence="3 15">DNA ligase</fullName>
        <ecNumber evidence="2 15">6.5.1.2</ecNumber>
    </recommendedName>
    <alternativeName>
        <fullName evidence="15">Polydeoxyribonucleotide synthase [NAD(+)]</fullName>
    </alternativeName>
</protein>
<feature type="binding site" evidence="15">
    <location>
        <position position="112"/>
    </location>
    <ligand>
        <name>NAD(+)</name>
        <dbReference type="ChEBI" id="CHEBI:57540"/>
    </ligand>
</feature>
<dbReference type="Pfam" id="PF14520">
    <property type="entry name" value="HHH_5"/>
    <property type="match status" value="1"/>
</dbReference>
<keyword evidence="4 15" id="KW-0436">Ligase</keyword>
<feature type="active site" description="N6-AMP-lysine intermediate" evidence="15">
    <location>
        <position position="114"/>
    </location>
</feature>
<proteinExistence type="inferred from homology"/>
<dbReference type="NCBIfam" id="NF005932">
    <property type="entry name" value="PRK07956.1"/>
    <property type="match status" value="1"/>
</dbReference>
<evidence type="ECO:0000256" key="10">
    <source>
        <dbReference type="ARBA" id="ARBA00023027"/>
    </source>
</evidence>
<comment type="function">
    <text evidence="1 15">DNA ligase that catalyzes the formation of phosphodiester linkages between 5'-phosphoryl and 3'-hydroxyl groups in double-stranded DNA using NAD as a coenzyme and as the energy source for the reaction. It is essential for DNA replication and repair of damaged DNA.</text>
</comment>
<keyword evidence="11 15" id="KW-0234">DNA repair</keyword>
<feature type="binding site" evidence="15">
    <location>
        <position position="170"/>
    </location>
    <ligand>
        <name>NAD(+)</name>
        <dbReference type="ChEBI" id="CHEBI:57540"/>
    </ligand>
</feature>
<dbReference type="FunFam" id="2.40.50.140:FF:000012">
    <property type="entry name" value="DNA ligase"/>
    <property type="match status" value="1"/>
</dbReference>
<dbReference type="Gene3D" id="1.10.150.20">
    <property type="entry name" value="5' to 3' exonuclease, C-terminal subdomain"/>
    <property type="match status" value="2"/>
</dbReference>
<feature type="binding site" evidence="15">
    <location>
        <position position="285"/>
    </location>
    <ligand>
        <name>NAD(+)</name>
        <dbReference type="ChEBI" id="CHEBI:57540"/>
    </ligand>
</feature>
<dbReference type="PROSITE" id="PS01055">
    <property type="entry name" value="DNA_LIGASE_N1"/>
    <property type="match status" value="1"/>
</dbReference>
<feature type="domain" description="BRCT" evidence="16">
    <location>
        <begin position="584"/>
        <end position="654"/>
    </location>
</feature>
<dbReference type="InterPro" id="IPR036420">
    <property type="entry name" value="BRCT_dom_sf"/>
</dbReference>
<evidence type="ECO:0000256" key="3">
    <source>
        <dbReference type="ARBA" id="ARBA00013308"/>
    </source>
</evidence>
<dbReference type="PIRSF" id="PIRSF001604">
    <property type="entry name" value="LigA"/>
    <property type="match status" value="1"/>
</dbReference>
<dbReference type="EMBL" id="DVOF01000145">
    <property type="protein sequence ID" value="HIV02940.1"/>
    <property type="molecule type" value="Genomic_DNA"/>
</dbReference>
<dbReference type="FunFam" id="1.10.150.20:FF:000006">
    <property type="entry name" value="DNA ligase"/>
    <property type="match status" value="1"/>
</dbReference>
<dbReference type="InterPro" id="IPR004150">
    <property type="entry name" value="NAD_DNA_ligase_OB"/>
</dbReference>
<evidence type="ECO:0000256" key="13">
    <source>
        <dbReference type="ARBA" id="ARBA00034005"/>
    </source>
</evidence>
<dbReference type="GO" id="GO:0006260">
    <property type="term" value="P:DNA replication"/>
    <property type="evidence" value="ECO:0007669"/>
    <property type="project" value="UniProtKB-KW"/>
</dbReference>
<evidence type="ECO:0000256" key="11">
    <source>
        <dbReference type="ARBA" id="ARBA00023204"/>
    </source>
</evidence>
<dbReference type="HAMAP" id="MF_01588">
    <property type="entry name" value="DNA_ligase_A"/>
    <property type="match status" value="1"/>
</dbReference>
<dbReference type="SUPFAM" id="SSF52113">
    <property type="entry name" value="BRCT domain"/>
    <property type="match status" value="1"/>
</dbReference>
<accession>A0A9D1NH12</accession>
<dbReference type="GO" id="GO:0006281">
    <property type="term" value="P:DNA repair"/>
    <property type="evidence" value="ECO:0007669"/>
    <property type="project" value="UniProtKB-KW"/>
</dbReference>
<gene>
    <name evidence="15 17" type="primary">ligA</name>
    <name evidence="17" type="ORF">IAC74_05140</name>
</gene>
<dbReference type="GO" id="GO:0003677">
    <property type="term" value="F:DNA binding"/>
    <property type="evidence" value="ECO:0007669"/>
    <property type="project" value="InterPro"/>
</dbReference>
<dbReference type="InterPro" id="IPR004149">
    <property type="entry name" value="Znf_DNAligase_C4"/>
</dbReference>
<comment type="similarity">
    <text evidence="14 15">Belongs to the NAD-dependent DNA ligase family. LigA subfamily.</text>
</comment>
<dbReference type="SMART" id="SM00532">
    <property type="entry name" value="LIGANc"/>
    <property type="match status" value="1"/>
</dbReference>
<keyword evidence="8 15" id="KW-0862">Zinc</keyword>
<dbReference type="Gene3D" id="3.30.470.30">
    <property type="entry name" value="DNA ligase/mRNA capping enzyme"/>
    <property type="match status" value="1"/>
</dbReference>
<evidence type="ECO:0000259" key="16">
    <source>
        <dbReference type="PROSITE" id="PS50172"/>
    </source>
</evidence>
<dbReference type="InterPro" id="IPR041663">
    <property type="entry name" value="DisA/LigA_HHH"/>
</dbReference>
<dbReference type="SMART" id="SM00292">
    <property type="entry name" value="BRCT"/>
    <property type="match status" value="1"/>
</dbReference>
<dbReference type="Pfam" id="PF01653">
    <property type="entry name" value="DNA_ligase_aden"/>
    <property type="match status" value="1"/>
</dbReference>
<evidence type="ECO:0000313" key="18">
    <source>
        <dbReference type="Proteomes" id="UP000886743"/>
    </source>
</evidence>
<dbReference type="FunFam" id="1.10.150.20:FF:000007">
    <property type="entry name" value="DNA ligase"/>
    <property type="match status" value="1"/>
</dbReference>
<dbReference type="AlphaFoldDB" id="A0A9D1NH12"/>
<dbReference type="FunFam" id="3.30.470.30:FF:000001">
    <property type="entry name" value="DNA ligase"/>
    <property type="match status" value="1"/>
</dbReference>
<evidence type="ECO:0000256" key="9">
    <source>
        <dbReference type="ARBA" id="ARBA00022842"/>
    </source>
</evidence>
<dbReference type="InterPro" id="IPR012340">
    <property type="entry name" value="NA-bd_OB-fold"/>
</dbReference>
<dbReference type="PANTHER" id="PTHR23389">
    <property type="entry name" value="CHROMOSOME TRANSMISSION FIDELITY FACTOR 18"/>
    <property type="match status" value="1"/>
</dbReference>
<dbReference type="PROSITE" id="PS50172">
    <property type="entry name" value="BRCT"/>
    <property type="match status" value="1"/>
</dbReference>
<evidence type="ECO:0000256" key="6">
    <source>
        <dbReference type="ARBA" id="ARBA00022723"/>
    </source>
</evidence>
<dbReference type="FunFam" id="1.10.287.610:FF:000002">
    <property type="entry name" value="DNA ligase"/>
    <property type="match status" value="1"/>
</dbReference>
<dbReference type="EC" id="6.5.1.2" evidence="2 15"/>
<keyword evidence="7 15" id="KW-0227">DNA damage</keyword>
<evidence type="ECO:0000256" key="12">
    <source>
        <dbReference type="ARBA" id="ARBA00023211"/>
    </source>
</evidence>
<evidence type="ECO:0000256" key="14">
    <source>
        <dbReference type="ARBA" id="ARBA00060881"/>
    </source>
</evidence>
<evidence type="ECO:0000256" key="5">
    <source>
        <dbReference type="ARBA" id="ARBA00022705"/>
    </source>
</evidence>
<dbReference type="GO" id="GO:0046872">
    <property type="term" value="F:metal ion binding"/>
    <property type="evidence" value="ECO:0007669"/>
    <property type="project" value="UniProtKB-KW"/>
</dbReference>
<dbReference type="InterPro" id="IPR013840">
    <property type="entry name" value="DNAligase_N"/>
</dbReference>
<dbReference type="CDD" id="cd17748">
    <property type="entry name" value="BRCT_DNA_ligase_like"/>
    <property type="match status" value="1"/>
</dbReference>
<dbReference type="SUPFAM" id="SSF56091">
    <property type="entry name" value="DNA ligase/mRNA capping enzyme, catalytic domain"/>
    <property type="match status" value="1"/>
</dbReference>
<dbReference type="GO" id="GO:0005829">
    <property type="term" value="C:cytosol"/>
    <property type="evidence" value="ECO:0007669"/>
    <property type="project" value="TreeGrafter"/>
</dbReference>
<dbReference type="InterPro" id="IPR001679">
    <property type="entry name" value="DNA_ligase"/>
</dbReference>
<sequence length="663" mass="73073">MPKEIQDRIKNLTDMLNQCAYEYYVLDAPTVSDYEYDMMLRELAGLEEQYPEFADPNSPTKRVGGAVAEGFEEVRHEVPMESLQDAFDEEEVTAFGERVRAALGVEPVYNVEPKIDGLSVSLEYVNGVFTRGSTRGDGVTGENVTENLRTIGSIPLKLKEAVPFLEVRGEVFMPKQRFAALNKKREEEEQSTFANPRNAAAGSLRQLDPKVAAQRGLDIFVFNIQRAEGVAYQTHSESLDLLRRLGFKVIDNTVCHGIDAAFARVKEIGEKRLELSYEIDGAVIKVDDIAERERLGSTSKAPKWAIAFKFPAEQKKTKVLDITVQVGRTGVLTPAAELEPVRVAGSTVSRATLHNMDNIVQKDIRIGDSVLIQKAGDIIPEVVKVLKEERTGSERVFSMPEHCPVCGSDVVREEGEAAHRCTGLDCPAQLQRHIEHFVSRGAMNVEGLGPSIIEQLLARGLISHAADIYYLKAEEVAQMDKMGEKSADNLLRAIEASKQNDVSRLIYALGIRRVGEMPGKLLAKRFGSLDRLMQASREELVSVDEIGEVMADSILAFFADPKNIASIEKLRAAGVNFTAQEADESDLRFAGKTFVLTGTLPTYKREEAKEIIERMGGKVSGSVSKKTDFVLAGAEAGSKLDKANALGVTVIDEEKFKQMADIT</sequence>
<dbReference type="Gene3D" id="2.40.50.140">
    <property type="entry name" value="Nucleic acid-binding proteins"/>
    <property type="match status" value="1"/>
</dbReference>
<dbReference type="Gene3D" id="1.10.287.610">
    <property type="entry name" value="Helix hairpin bin"/>
    <property type="match status" value="1"/>
</dbReference>
<feature type="binding site" evidence="15">
    <location>
        <position position="406"/>
    </location>
    <ligand>
        <name>Zn(2+)</name>
        <dbReference type="ChEBI" id="CHEBI:29105"/>
    </ligand>
</feature>
<dbReference type="NCBIfam" id="TIGR00575">
    <property type="entry name" value="dnlj"/>
    <property type="match status" value="1"/>
</dbReference>
<dbReference type="Gene3D" id="3.40.50.10190">
    <property type="entry name" value="BRCT domain"/>
    <property type="match status" value="1"/>
</dbReference>
<dbReference type="Gene3D" id="6.20.10.30">
    <property type="match status" value="1"/>
</dbReference>
<feature type="binding site" evidence="15">
    <location>
        <position position="403"/>
    </location>
    <ligand>
        <name>Zn(2+)</name>
        <dbReference type="ChEBI" id="CHEBI:29105"/>
    </ligand>
</feature>
<feature type="binding site" evidence="15">
    <location>
        <position position="135"/>
    </location>
    <ligand>
        <name>NAD(+)</name>
        <dbReference type="ChEBI" id="CHEBI:57540"/>
    </ligand>
</feature>
<evidence type="ECO:0000256" key="15">
    <source>
        <dbReference type="HAMAP-Rule" id="MF_01588"/>
    </source>
</evidence>
<dbReference type="SUPFAM" id="SSF47781">
    <property type="entry name" value="RuvA domain 2-like"/>
    <property type="match status" value="1"/>
</dbReference>
<feature type="binding site" evidence="15">
    <location>
        <begin position="82"/>
        <end position="83"/>
    </location>
    <ligand>
        <name>NAD(+)</name>
        <dbReference type="ChEBI" id="CHEBI:57540"/>
    </ligand>
</feature>
<comment type="caution">
    <text evidence="15">Lacks conserved residue(s) required for the propagation of feature annotation.</text>
</comment>
<dbReference type="GO" id="GO:0003911">
    <property type="term" value="F:DNA ligase (NAD+) activity"/>
    <property type="evidence" value="ECO:0007669"/>
    <property type="project" value="UniProtKB-UniRule"/>
</dbReference>
<dbReference type="InterPro" id="IPR013839">
    <property type="entry name" value="DNAligase_adenylation"/>
</dbReference>
<evidence type="ECO:0000313" key="17">
    <source>
        <dbReference type="EMBL" id="HIV02940.1"/>
    </source>
</evidence>
<dbReference type="InterPro" id="IPR003583">
    <property type="entry name" value="Hlx-hairpin-Hlx_DNA-bd_motif"/>
</dbReference>
<name>A0A9D1NH12_9FIRM</name>
<comment type="cofactor">
    <cofactor evidence="15">
        <name>Mg(2+)</name>
        <dbReference type="ChEBI" id="CHEBI:18420"/>
    </cofactor>
    <cofactor evidence="15">
        <name>Mn(2+)</name>
        <dbReference type="ChEBI" id="CHEBI:29035"/>
    </cofactor>
</comment>
<dbReference type="PANTHER" id="PTHR23389:SF9">
    <property type="entry name" value="DNA LIGASE"/>
    <property type="match status" value="1"/>
</dbReference>
<evidence type="ECO:0000256" key="8">
    <source>
        <dbReference type="ARBA" id="ARBA00022833"/>
    </source>
</evidence>
<feature type="binding site" evidence="15">
    <location>
        <position position="309"/>
    </location>
    <ligand>
        <name>NAD(+)</name>
        <dbReference type="ChEBI" id="CHEBI:57540"/>
    </ligand>
</feature>
<comment type="catalytic activity">
    <reaction evidence="13 15">
        <text>NAD(+) + (deoxyribonucleotide)n-3'-hydroxyl + 5'-phospho-(deoxyribonucleotide)m = (deoxyribonucleotide)n+m + AMP + beta-nicotinamide D-nucleotide.</text>
        <dbReference type="EC" id="6.5.1.2"/>
    </reaction>
</comment>
<dbReference type="Pfam" id="PF12826">
    <property type="entry name" value="HHH_2"/>
    <property type="match status" value="1"/>
</dbReference>
<keyword evidence="10 15" id="KW-0520">NAD</keyword>
<organism evidence="17 18">
    <name type="scientific">Candidatus Aphodoplasma excrementigallinarum</name>
    <dbReference type="NCBI Taxonomy" id="2840673"/>
    <lineage>
        <taxon>Bacteria</taxon>
        <taxon>Bacillati</taxon>
        <taxon>Bacillota</taxon>
        <taxon>Clostridia</taxon>
        <taxon>Eubacteriales</taxon>
        <taxon>Candidatus Aphodoplasma</taxon>
    </lineage>
</organism>
<keyword evidence="9 15" id="KW-0460">Magnesium</keyword>
<dbReference type="InterPro" id="IPR018239">
    <property type="entry name" value="DNA_ligase_AS"/>
</dbReference>
<evidence type="ECO:0000256" key="4">
    <source>
        <dbReference type="ARBA" id="ARBA00022598"/>
    </source>
</evidence>
<feature type="binding site" evidence="15">
    <location>
        <position position="426"/>
    </location>
    <ligand>
        <name>Zn(2+)</name>
        <dbReference type="ChEBI" id="CHEBI:29105"/>
    </ligand>
</feature>
<feature type="binding site" evidence="15">
    <location>
        <begin position="33"/>
        <end position="37"/>
    </location>
    <ligand>
        <name>NAD(+)</name>
        <dbReference type="ChEBI" id="CHEBI:57540"/>
    </ligand>
</feature>